<comment type="caution">
    <text evidence="1">The sequence shown here is derived from an EMBL/GenBank/DDBJ whole genome shotgun (WGS) entry which is preliminary data.</text>
</comment>
<organism evidence="1 2">
    <name type="scientific">Mucuna pruriens</name>
    <name type="common">Velvet bean</name>
    <name type="synonym">Dolichos pruriens</name>
    <dbReference type="NCBI Taxonomy" id="157652"/>
    <lineage>
        <taxon>Eukaryota</taxon>
        <taxon>Viridiplantae</taxon>
        <taxon>Streptophyta</taxon>
        <taxon>Embryophyta</taxon>
        <taxon>Tracheophyta</taxon>
        <taxon>Spermatophyta</taxon>
        <taxon>Magnoliopsida</taxon>
        <taxon>eudicotyledons</taxon>
        <taxon>Gunneridae</taxon>
        <taxon>Pentapetalae</taxon>
        <taxon>rosids</taxon>
        <taxon>fabids</taxon>
        <taxon>Fabales</taxon>
        <taxon>Fabaceae</taxon>
        <taxon>Papilionoideae</taxon>
        <taxon>50 kb inversion clade</taxon>
        <taxon>NPAAA clade</taxon>
        <taxon>indigoferoid/millettioid clade</taxon>
        <taxon>Phaseoleae</taxon>
        <taxon>Mucuna</taxon>
    </lineage>
</organism>
<evidence type="ECO:0000313" key="2">
    <source>
        <dbReference type="Proteomes" id="UP000257109"/>
    </source>
</evidence>
<dbReference type="Proteomes" id="UP000257109">
    <property type="component" value="Unassembled WGS sequence"/>
</dbReference>
<feature type="non-terminal residue" evidence="1">
    <location>
        <position position="1"/>
    </location>
</feature>
<keyword evidence="2" id="KW-1185">Reference proteome</keyword>
<gene>
    <name evidence="1" type="ORF">CR513_61536</name>
</gene>
<evidence type="ECO:0000313" key="1">
    <source>
        <dbReference type="EMBL" id="RDX60330.1"/>
    </source>
</evidence>
<sequence>MTKGRLRRLQEEVHLKLGVLKRLAYSSPNSSPIIYSIWILIPKRLGRSKTSRRSYGPTPSILFSF</sequence>
<dbReference type="AlphaFoldDB" id="A0A371E2Q8"/>
<protein>
    <submittedName>
        <fullName evidence="1">Uncharacterized protein</fullName>
    </submittedName>
</protein>
<reference evidence="1" key="1">
    <citation type="submission" date="2018-05" db="EMBL/GenBank/DDBJ databases">
        <title>Draft genome of Mucuna pruriens seed.</title>
        <authorList>
            <person name="Nnadi N.E."/>
            <person name="Vos R."/>
            <person name="Hasami M.H."/>
            <person name="Devisetty U.K."/>
            <person name="Aguiy J.C."/>
        </authorList>
    </citation>
    <scope>NUCLEOTIDE SEQUENCE [LARGE SCALE GENOMIC DNA]</scope>
    <source>
        <strain evidence="1">JCA_2017</strain>
    </source>
</reference>
<dbReference type="EMBL" id="QJKJ01016943">
    <property type="protein sequence ID" value="RDX60330.1"/>
    <property type="molecule type" value="Genomic_DNA"/>
</dbReference>
<accession>A0A371E2Q8</accession>
<name>A0A371E2Q8_MUCPR</name>
<proteinExistence type="predicted"/>